<dbReference type="SUPFAM" id="SSF48208">
    <property type="entry name" value="Six-hairpin glycosidases"/>
    <property type="match status" value="1"/>
</dbReference>
<dbReference type="EMBL" id="CP009516">
    <property type="protein sequence ID" value="AKB78382.1"/>
    <property type="molecule type" value="Genomic_DNA"/>
</dbReference>
<evidence type="ECO:0000313" key="2">
    <source>
        <dbReference type="EMBL" id="AKB78382.1"/>
    </source>
</evidence>
<dbReference type="GO" id="GO:0004339">
    <property type="term" value="F:glucan 1,4-alpha-glucosidase activity"/>
    <property type="evidence" value="ECO:0007669"/>
    <property type="project" value="UniProtKB-EC"/>
</dbReference>
<proteinExistence type="predicted"/>
<accession>A0A0E3SE03</accession>
<dbReference type="HOGENOM" id="CLU_028187_0_0_2"/>
<dbReference type="EC" id="3.2.1.3" evidence="2"/>
<dbReference type="Pfam" id="PF00723">
    <property type="entry name" value="Glyco_hydro_15"/>
    <property type="match status" value="2"/>
</dbReference>
<dbReference type="InterPro" id="IPR011613">
    <property type="entry name" value="GH15-like"/>
</dbReference>
<gene>
    <name evidence="2" type="ORF">MSHOH_1899</name>
</gene>
<feature type="domain" description="GH15-like" evidence="1">
    <location>
        <begin position="225"/>
        <end position="521"/>
    </location>
</feature>
<evidence type="ECO:0000259" key="1">
    <source>
        <dbReference type="Pfam" id="PF00723"/>
    </source>
</evidence>
<evidence type="ECO:0000313" key="3">
    <source>
        <dbReference type="Proteomes" id="UP000033101"/>
    </source>
</evidence>
<organism evidence="2 3">
    <name type="scientific">Methanosarcina horonobensis HB-1 = JCM 15518</name>
    <dbReference type="NCBI Taxonomy" id="1434110"/>
    <lineage>
        <taxon>Archaea</taxon>
        <taxon>Methanobacteriati</taxon>
        <taxon>Methanobacteriota</taxon>
        <taxon>Stenosarchaea group</taxon>
        <taxon>Methanomicrobia</taxon>
        <taxon>Methanosarcinales</taxon>
        <taxon>Methanosarcinaceae</taxon>
        <taxon>Methanosarcina</taxon>
    </lineage>
</organism>
<dbReference type="KEGG" id="mhor:MSHOH_1899"/>
<keyword evidence="2" id="KW-0378">Hydrolase</keyword>
<name>A0A0E3SE03_9EURY</name>
<dbReference type="STRING" id="1434110.MSHOH_1899"/>
<protein>
    <submittedName>
        <fullName evidence="2">Glucoamylase</fullName>
        <ecNumber evidence="2">3.2.1.3</ecNumber>
    </submittedName>
</protein>
<dbReference type="InterPro" id="IPR012341">
    <property type="entry name" value="6hp_glycosidase-like_sf"/>
</dbReference>
<sequence length="602" mass="68187">MEYMPETLVSRTRASHSELGITIETNEGVHNYLDVYLKKLIIHNKEDSQRKTRLFFSHDFHIYGDDFGDTAMYDSALNSIIHYKRKRYFLIDGVTGQGKGIYQFATGVKEIPGMEGTWVDAEDGLLGGFPISQGSVDSTVSFELDLAPRSYEVLYYWIACGQDLNDVQNLDSRIKRTGVEQLLLETENYFAAWVNKKGLNLNILPNEITRMFKESLLIMRAGMDNGGGIIASCDSDNLQFNRDTYAYIWMRDGAFIANAWDLAGFQDVSRLFFQFCNKTMTTKGYFHHKYAPDGSVGSSWLASIDQNGRIRLPIQEDETAIVLYALWKHFESHNDIEFIAKVYDKLVVKASEFLLDYIDPKTGLPRPSFDLWEEKVGTFTWTVSAVYAALIAAANFAKVFFDRDRQEVLSSAAEGIRKAMITYLYNSNMHRFAKAINEDGSQDMTIDSSLSGVFLFEVFDASDEVVEGTMRAVADKLWVKTDIGGVARYENDGYFRVSKNVAGNPWFICTLWLARWHIARASRLDQLKEGLDLLFWATKHAQPSGVMGEQIDPSTGAPLSVSPLFWSHAEFVTAVCKYLNRYNEISSFVAIKGRDADVPKTM</sequence>
<dbReference type="Gene3D" id="1.50.10.10">
    <property type="match status" value="1"/>
</dbReference>
<dbReference type="PANTHER" id="PTHR31616:SF13">
    <property type="entry name" value="GLUCAN 1,4-ALPHA-GLUCOSIDASE"/>
    <property type="match status" value="1"/>
</dbReference>
<dbReference type="PANTHER" id="PTHR31616">
    <property type="entry name" value="TREHALASE"/>
    <property type="match status" value="1"/>
</dbReference>
<dbReference type="AlphaFoldDB" id="A0A0E3SE03"/>
<dbReference type="InterPro" id="IPR008928">
    <property type="entry name" value="6-hairpin_glycosidase_sf"/>
</dbReference>
<keyword evidence="3" id="KW-1185">Reference proteome</keyword>
<keyword evidence="2" id="KW-0326">Glycosidase</keyword>
<dbReference type="Proteomes" id="UP000033101">
    <property type="component" value="Chromosome"/>
</dbReference>
<dbReference type="GO" id="GO:0005975">
    <property type="term" value="P:carbohydrate metabolic process"/>
    <property type="evidence" value="ECO:0007669"/>
    <property type="project" value="InterPro"/>
</dbReference>
<dbReference type="PATRIC" id="fig|1434110.4.peg.2417"/>
<feature type="domain" description="GH15-like" evidence="1">
    <location>
        <begin position="537"/>
        <end position="574"/>
    </location>
</feature>
<reference evidence="2 3" key="1">
    <citation type="submission" date="2014-07" db="EMBL/GenBank/DDBJ databases">
        <title>Methanogenic archaea and the global carbon cycle.</title>
        <authorList>
            <person name="Henriksen J.R."/>
            <person name="Luke J."/>
            <person name="Reinhart S."/>
            <person name="Benedict M.N."/>
            <person name="Youngblut N.D."/>
            <person name="Metcalf M.E."/>
            <person name="Whitaker R.J."/>
            <person name="Metcalf W.W."/>
        </authorList>
    </citation>
    <scope>NUCLEOTIDE SEQUENCE [LARGE SCALE GENOMIC DNA]</scope>
    <source>
        <strain evidence="2 3">HB-1</strain>
    </source>
</reference>